<dbReference type="InterPro" id="IPR001610">
    <property type="entry name" value="PAC"/>
</dbReference>
<evidence type="ECO:0000259" key="5">
    <source>
        <dbReference type="PROSITE" id="PS50883"/>
    </source>
</evidence>
<dbReference type="SMART" id="SM00091">
    <property type="entry name" value="PAS"/>
    <property type="match status" value="1"/>
</dbReference>
<dbReference type="Gene3D" id="3.30.70.270">
    <property type="match status" value="1"/>
</dbReference>
<dbReference type="Pfam" id="PF13426">
    <property type="entry name" value="PAS_9"/>
    <property type="match status" value="1"/>
</dbReference>
<evidence type="ECO:0000259" key="3">
    <source>
        <dbReference type="PROSITE" id="PS50112"/>
    </source>
</evidence>
<dbReference type="Gene3D" id="3.30.450.20">
    <property type="entry name" value="PAS domain"/>
    <property type="match status" value="1"/>
</dbReference>
<reference evidence="7 8" key="1">
    <citation type="submission" date="2016-10" db="EMBL/GenBank/DDBJ databases">
        <title>Alkaliphiles isolated from bioreactors.</title>
        <authorList>
            <person name="Salah Z."/>
            <person name="Rout S.P."/>
            <person name="Humphreys P.N."/>
        </authorList>
    </citation>
    <scope>NUCLEOTIDE SEQUENCE [LARGE SCALE GENOMIC DNA]</scope>
    <source>
        <strain evidence="7 8">ZS02</strain>
    </source>
</reference>
<dbReference type="InterPro" id="IPR000700">
    <property type="entry name" value="PAS-assoc_C"/>
</dbReference>
<dbReference type="InterPro" id="IPR029787">
    <property type="entry name" value="Nucleotide_cyclase"/>
</dbReference>
<keyword evidence="2" id="KW-1133">Transmembrane helix</keyword>
<dbReference type="PROSITE" id="PS50887">
    <property type="entry name" value="GGDEF"/>
    <property type="match status" value="1"/>
</dbReference>
<dbReference type="SMART" id="SM00052">
    <property type="entry name" value="EAL"/>
    <property type="match status" value="1"/>
</dbReference>
<dbReference type="FunFam" id="3.30.70.270:FF:000001">
    <property type="entry name" value="Diguanylate cyclase domain protein"/>
    <property type="match status" value="1"/>
</dbReference>
<dbReference type="PANTHER" id="PTHR44757">
    <property type="entry name" value="DIGUANYLATE CYCLASE DGCP"/>
    <property type="match status" value="1"/>
</dbReference>
<dbReference type="EMBL" id="MTHD01000002">
    <property type="protein sequence ID" value="OMG54504.1"/>
    <property type="molecule type" value="Genomic_DNA"/>
</dbReference>
<dbReference type="InterPro" id="IPR052155">
    <property type="entry name" value="Biofilm_reg_signaling"/>
</dbReference>
<name>A0A1R1I759_9RHOO</name>
<dbReference type="SUPFAM" id="SSF55785">
    <property type="entry name" value="PYP-like sensor domain (PAS domain)"/>
    <property type="match status" value="1"/>
</dbReference>
<proteinExistence type="predicted"/>
<feature type="domain" description="GGDEF" evidence="6">
    <location>
        <begin position="459"/>
        <end position="592"/>
    </location>
</feature>
<keyword evidence="8" id="KW-1185">Reference proteome</keyword>
<evidence type="ECO:0000256" key="1">
    <source>
        <dbReference type="ARBA" id="ARBA00051114"/>
    </source>
</evidence>
<keyword evidence="2" id="KW-0472">Membrane</keyword>
<feature type="transmembrane region" description="Helical" evidence="2">
    <location>
        <begin position="9"/>
        <end position="27"/>
    </location>
</feature>
<dbReference type="Pfam" id="PF19443">
    <property type="entry name" value="DAHL"/>
    <property type="match status" value="1"/>
</dbReference>
<organism evidence="7 8">
    <name type="scientific">Azonexus hydrophilus</name>
    <dbReference type="NCBI Taxonomy" id="418702"/>
    <lineage>
        <taxon>Bacteria</taxon>
        <taxon>Pseudomonadati</taxon>
        <taxon>Pseudomonadota</taxon>
        <taxon>Betaproteobacteria</taxon>
        <taxon>Rhodocyclales</taxon>
        <taxon>Azonexaceae</taxon>
        <taxon>Azonexus</taxon>
    </lineage>
</organism>
<feature type="transmembrane region" description="Helical" evidence="2">
    <location>
        <begin position="251"/>
        <end position="273"/>
    </location>
</feature>
<dbReference type="SUPFAM" id="SSF55073">
    <property type="entry name" value="Nucleotide cyclase"/>
    <property type="match status" value="1"/>
</dbReference>
<dbReference type="InterPro" id="IPR001633">
    <property type="entry name" value="EAL_dom"/>
</dbReference>
<evidence type="ECO:0000313" key="8">
    <source>
        <dbReference type="Proteomes" id="UP000187526"/>
    </source>
</evidence>
<dbReference type="InterPro" id="IPR045812">
    <property type="entry name" value="DAHL"/>
</dbReference>
<dbReference type="AlphaFoldDB" id="A0A1R1I759"/>
<dbReference type="PROSITE" id="PS50112">
    <property type="entry name" value="PAS"/>
    <property type="match status" value="1"/>
</dbReference>
<dbReference type="PROSITE" id="PS50113">
    <property type="entry name" value="PAC"/>
    <property type="match status" value="1"/>
</dbReference>
<evidence type="ECO:0008006" key="9">
    <source>
        <dbReference type="Google" id="ProtNLM"/>
    </source>
</evidence>
<dbReference type="SUPFAM" id="SSF141868">
    <property type="entry name" value="EAL domain-like"/>
    <property type="match status" value="1"/>
</dbReference>
<comment type="catalytic activity">
    <reaction evidence="1">
        <text>3',3'-c-di-GMP + H2O = 5'-phosphoguanylyl(3'-&gt;5')guanosine + H(+)</text>
        <dbReference type="Rhea" id="RHEA:24902"/>
        <dbReference type="ChEBI" id="CHEBI:15377"/>
        <dbReference type="ChEBI" id="CHEBI:15378"/>
        <dbReference type="ChEBI" id="CHEBI:58754"/>
        <dbReference type="ChEBI" id="CHEBI:58805"/>
        <dbReference type="EC" id="3.1.4.52"/>
    </reaction>
    <physiologicalReaction direction="left-to-right" evidence="1">
        <dbReference type="Rhea" id="RHEA:24903"/>
    </physiologicalReaction>
</comment>
<dbReference type="OrthoDB" id="9813903at2"/>
<accession>A0A1R1I759</accession>
<dbReference type="PROSITE" id="PS50883">
    <property type="entry name" value="EAL"/>
    <property type="match status" value="1"/>
</dbReference>
<evidence type="ECO:0000259" key="6">
    <source>
        <dbReference type="PROSITE" id="PS50887"/>
    </source>
</evidence>
<gene>
    <name evidence="7" type="ORF">BJN45_04530</name>
</gene>
<keyword evidence="2" id="KW-0812">Transmembrane</keyword>
<dbReference type="RefSeq" id="WP_076092599.1">
    <property type="nucleotide sequence ID" value="NZ_MTHD01000002.1"/>
</dbReference>
<feature type="domain" description="PAS" evidence="3">
    <location>
        <begin position="302"/>
        <end position="348"/>
    </location>
</feature>
<dbReference type="CDD" id="cd01949">
    <property type="entry name" value="GGDEF"/>
    <property type="match status" value="1"/>
</dbReference>
<sequence length="860" mass="96090">MAALRAHRAWKILLIGILTGLLTWLFFKAGEISPEVHHRYTRTLHQFQQFDEQLNSKVVASYAGLVQNYDGMAYYLGRLRETGVKLREMPAWLDAGDRQRIEARIQALIDAGQAKALDIDRFQRANSVLRNSTLYLPQAADALLARPAWPQADAFEDFIRRLIGFGLTRTLDDAEAASLRDSLVRLQADGGGDEARREMKQVLVHAEIIMARGPEVAALVDRIIRAPTSVLHEDLARSYLDAYQTAAATAAYYRTLLYAISMLLVGYALYALFRIERDRRALLLAHADLEARYEAQRRAEDELRLYGTVFTHAAEGMTITDADSRIVAVNPAFCAITGYTPDEVIGRTPALLNSGRQGEDFYRKMWMSLRETGQWQGEIWNRRKDGGIFPEWLSIAAVSDDGGESGHYIGVFTDISERKQSEARIHHLAHHDALTGLPNRLLLEDRIEQGILKSKRGQRQMAIIFIDLDRFKNINDTLGHAVGDTLLIQAAQRGLHVLRDTDTLCRQGGDEFVVVLPELESRQDAAHVCRKILSALCQPYLLAGHELTVSGSAGIALYPEDGETASELLRKADAAMYRAKEEGRNTFCYFSAEINTATLGELLLENDLFGALERAELLMYYQPKVDAADGRIVGAEALMRWRHRERGMISPEQFIPLAEENGLINAFGEWAIRTVCAQQRAWLDAGLLVVPVAINVSAQQFAQQDLPNMVAHVLAEYGLPPQLIELELTESLLMRNSARAAAVLQTLRRMHVQVAIDDFGTGYSSLSYLRQFPVQSLKIDRSFVSQIGEHGESVRLASAIIAMAHELDLSVIAEGVENEIQARYLVEHGCDQFQGYLYGRPQPVDEFGALLAGRQLDHAA</sequence>
<dbReference type="InterPro" id="IPR000160">
    <property type="entry name" value="GGDEF_dom"/>
</dbReference>
<feature type="domain" description="EAL" evidence="5">
    <location>
        <begin position="601"/>
        <end position="855"/>
    </location>
</feature>
<dbReference type="Gene3D" id="3.20.20.450">
    <property type="entry name" value="EAL domain"/>
    <property type="match status" value="1"/>
</dbReference>
<dbReference type="GO" id="GO:0071732">
    <property type="term" value="P:cellular response to nitric oxide"/>
    <property type="evidence" value="ECO:0007669"/>
    <property type="project" value="UniProtKB-ARBA"/>
</dbReference>
<dbReference type="InterPro" id="IPR035965">
    <property type="entry name" value="PAS-like_dom_sf"/>
</dbReference>
<dbReference type="InterPro" id="IPR043128">
    <property type="entry name" value="Rev_trsase/Diguanyl_cyclase"/>
</dbReference>
<dbReference type="Proteomes" id="UP000187526">
    <property type="component" value="Unassembled WGS sequence"/>
</dbReference>
<evidence type="ECO:0000313" key="7">
    <source>
        <dbReference type="EMBL" id="OMG54504.1"/>
    </source>
</evidence>
<dbReference type="CDD" id="cd01948">
    <property type="entry name" value="EAL"/>
    <property type="match status" value="1"/>
</dbReference>
<dbReference type="SMART" id="SM00086">
    <property type="entry name" value="PAC"/>
    <property type="match status" value="1"/>
</dbReference>
<dbReference type="InterPro" id="IPR035919">
    <property type="entry name" value="EAL_sf"/>
</dbReference>
<dbReference type="NCBIfam" id="TIGR00229">
    <property type="entry name" value="sensory_box"/>
    <property type="match status" value="1"/>
</dbReference>
<dbReference type="SMART" id="SM00267">
    <property type="entry name" value="GGDEF"/>
    <property type="match status" value="1"/>
</dbReference>
<dbReference type="InterPro" id="IPR000014">
    <property type="entry name" value="PAS"/>
</dbReference>
<dbReference type="Pfam" id="PF00990">
    <property type="entry name" value="GGDEF"/>
    <property type="match status" value="1"/>
</dbReference>
<feature type="domain" description="PAC" evidence="4">
    <location>
        <begin position="375"/>
        <end position="427"/>
    </location>
</feature>
<evidence type="ECO:0000256" key="2">
    <source>
        <dbReference type="SAM" id="Phobius"/>
    </source>
</evidence>
<dbReference type="CDD" id="cd00130">
    <property type="entry name" value="PAS"/>
    <property type="match status" value="1"/>
</dbReference>
<dbReference type="FunFam" id="3.20.20.450:FF:000001">
    <property type="entry name" value="Cyclic di-GMP phosphodiesterase yahA"/>
    <property type="match status" value="1"/>
</dbReference>
<comment type="caution">
    <text evidence="7">The sequence shown here is derived from an EMBL/GenBank/DDBJ whole genome shotgun (WGS) entry which is preliminary data.</text>
</comment>
<protein>
    <recommendedName>
        <fullName evidence="9">GGDEF domain-containing protein</fullName>
    </recommendedName>
</protein>
<dbReference type="STRING" id="418702.BJN45_04530"/>
<dbReference type="Pfam" id="PF00563">
    <property type="entry name" value="EAL"/>
    <property type="match status" value="1"/>
</dbReference>
<dbReference type="GO" id="GO:0071111">
    <property type="term" value="F:cyclic-guanylate-specific phosphodiesterase activity"/>
    <property type="evidence" value="ECO:0007669"/>
    <property type="project" value="UniProtKB-EC"/>
</dbReference>
<dbReference type="NCBIfam" id="TIGR00254">
    <property type="entry name" value="GGDEF"/>
    <property type="match status" value="1"/>
</dbReference>
<dbReference type="PANTHER" id="PTHR44757:SF2">
    <property type="entry name" value="BIOFILM ARCHITECTURE MAINTENANCE PROTEIN MBAA"/>
    <property type="match status" value="1"/>
</dbReference>
<evidence type="ECO:0000259" key="4">
    <source>
        <dbReference type="PROSITE" id="PS50113"/>
    </source>
</evidence>